<dbReference type="Pfam" id="PF11831">
    <property type="entry name" value="Myb_Cef"/>
    <property type="match status" value="1"/>
</dbReference>
<accession>R7TUA5</accession>
<comment type="similarity">
    <text evidence="1">Belongs to the CEF1 family.</text>
</comment>
<evidence type="ECO:0000256" key="5">
    <source>
        <dbReference type="ARBA" id="ARBA00022763"/>
    </source>
</evidence>
<evidence type="ECO:0000313" key="16">
    <source>
        <dbReference type="EMBL" id="ELT94605.1"/>
    </source>
</evidence>
<dbReference type="CDD" id="cd11659">
    <property type="entry name" value="SANT_CDC5_II"/>
    <property type="match status" value="1"/>
</dbReference>
<dbReference type="EnsemblMetazoa" id="CapteT178572">
    <property type="protein sequence ID" value="CapteP178572"/>
    <property type="gene ID" value="CapteG178572"/>
</dbReference>
<feature type="domain" description="Myb-like" evidence="14">
    <location>
        <begin position="55"/>
        <end position="104"/>
    </location>
</feature>
<feature type="region of interest" description="Disordered" evidence="13">
    <location>
        <begin position="110"/>
        <end position="142"/>
    </location>
</feature>
<dbReference type="Gene3D" id="1.10.10.60">
    <property type="entry name" value="Homeodomain-like"/>
    <property type="match status" value="2"/>
</dbReference>
<keyword evidence="11" id="KW-0131">Cell cycle</keyword>
<reference evidence="16 18" key="2">
    <citation type="journal article" date="2013" name="Nature">
        <title>Insights into bilaterian evolution from three spiralian genomes.</title>
        <authorList>
            <person name="Simakov O."/>
            <person name="Marletaz F."/>
            <person name="Cho S.J."/>
            <person name="Edsinger-Gonzales E."/>
            <person name="Havlak P."/>
            <person name="Hellsten U."/>
            <person name="Kuo D.H."/>
            <person name="Larsson T."/>
            <person name="Lv J."/>
            <person name="Arendt D."/>
            <person name="Savage R."/>
            <person name="Osoegawa K."/>
            <person name="de Jong P."/>
            <person name="Grimwood J."/>
            <person name="Chapman J.A."/>
            <person name="Shapiro H."/>
            <person name="Aerts A."/>
            <person name="Otillar R.P."/>
            <person name="Terry A.Y."/>
            <person name="Boore J.L."/>
            <person name="Grigoriev I.V."/>
            <person name="Lindberg D.R."/>
            <person name="Seaver E.C."/>
            <person name="Weisblat D.A."/>
            <person name="Putnam N.H."/>
            <person name="Rokhsar D.S."/>
        </authorList>
    </citation>
    <scope>NUCLEOTIDE SEQUENCE</scope>
    <source>
        <strain evidence="16 18">I ESC-2004</strain>
    </source>
</reference>
<name>R7TUA5_CAPTE</name>
<dbReference type="AlphaFoldDB" id="R7TUA5"/>
<dbReference type="FunFam" id="1.10.10.60:FF:000091">
    <property type="entry name" value="CDC5 cell division cycle 5-like"/>
    <property type="match status" value="1"/>
</dbReference>
<gene>
    <name evidence="16" type="ORF">CAPTEDRAFT_178572</name>
</gene>
<evidence type="ECO:0000256" key="3">
    <source>
        <dbReference type="ARBA" id="ARBA00022728"/>
    </source>
</evidence>
<keyword evidence="2" id="KW-0507">mRNA processing</keyword>
<feature type="compositionally biased region" description="Basic and acidic residues" evidence="13">
    <location>
        <begin position="230"/>
        <end position="272"/>
    </location>
</feature>
<proteinExistence type="inferred from homology"/>
<dbReference type="InterPro" id="IPR021786">
    <property type="entry name" value="Cdc5p/Cef1_C"/>
</dbReference>
<dbReference type="SUPFAM" id="SSF46689">
    <property type="entry name" value="Homeodomain-like"/>
    <property type="match status" value="1"/>
</dbReference>
<sequence>MPRIMIKGGVWRNTEDEILKAAVMKYGKNQWARIASLLHRKSAKQCKARWFEWLDPSIKKTEWSREEEEKLLHLAKLMPTQWRTIAPIIGRTAAQCLEHYELLLDKAQQKELDGGEDDPRKLKPGEIDPNPETKPARPDPIDMDEDELEMLSEARARLANTQGKKAKRKAREKQLEEARRLASLQKRRELRAAGLGLVLRKKKRGVDYNEEIPFEKKPAPGFYDTANEVFDPRDPNFRRLRRQNLEGESRRAKEAKERKKDKEKLKKRKENDLPGAIAAGNFNEPAKKRSKLVLPSPQISDQELEEVVKVGQANEFARQQAEESGEQGGATRALLSDYSALQTPGGVSSLRTPRTPATQDNVLQEAQNIMALTNVDTPLKGGLNTPLAESDFSGATPSRHSAATPNTVLSTPFRTPAQPGAEGLTPREGTSGQTPLRTPIRDKLNINAEDDYDDPQYAKYQQKEVQDQLKIGLSRLPAPKNDYEIVVPESEVEVEAQEGVAVVEDQGDVDALKQAEIDAEREREMKRRSQSVQRNLPRPQEVNATVLRPTGKDDPGLTELQKAEELIKQEMLTMLHHDAVFTPTPAQMSMKDSQKAAAQTQHKLYLDSHPYQQYEEDDLKEAHSLLEKEMEFVKQKMNHGDLSADAYKQVWEQCYSQVLYLPSQQRYTRANLATKKERIESLEKRLEINRGHMTRDAKKAAKLEKKLKILLGGYQSRAQGLIKQFHDTTEQIEQTFIELKTFETLRQHEIGAIPKRKESLTEDVSRQMEREKELQRRYAELQRVQEELEVQ</sequence>
<dbReference type="STRING" id="283909.R7TUA5"/>
<feature type="region of interest" description="Disordered" evidence="13">
    <location>
        <begin position="316"/>
        <end position="355"/>
    </location>
</feature>
<evidence type="ECO:0000256" key="7">
    <source>
        <dbReference type="ARBA" id="ARBA00023125"/>
    </source>
</evidence>
<evidence type="ECO:0000256" key="4">
    <source>
        <dbReference type="ARBA" id="ARBA00022737"/>
    </source>
</evidence>
<organism evidence="16">
    <name type="scientific">Capitella teleta</name>
    <name type="common">Polychaete worm</name>
    <dbReference type="NCBI Taxonomy" id="283909"/>
    <lineage>
        <taxon>Eukaryota</taxon>
        <taxon>Metazoa</taxon>
        <taxon>Spiralia</taxon>
        <taxon>Lophotrochozoa</taxon>
        <taxon>Annelida</taxon>
        <taxon>Polychaeta</taxon>
        <taxon>Sedentaria</taxon>
        <taxon>Scolecida</taxon>
        <taxon>Capitellidae</taxon>
        <taxon>Capitella</taxon>
    </lineage>
</organism>
<keyword evidence="5" id="KW-0227">DNA damage</keyword>
<reference evidence="17" key="3">
    <citation type="submission" date="2015-06" db="UniProtKB">
        <authorList>
            <consortium name="EnsemblMetazoa"/>
        </authorList>
    </citation>
    <scope>IDENTIFICATION</scope>
</reference>
<dbReference type="CDD" id="cd00167">
    <property type="entry name" value="SANT"/>
    <property type="match status" value="1"/>
</dbReference>
<dbReference type="Proteomes" id="UP000014760">
    <property type="component" value="Unassembled WGS sequence"/>
</dbReference>
<dbReference type="PANTHER" id="PTHR45885">
    <property type="entry name" value="CELL DIVISION CYCLE 5-LIKE PROTEIN"/>
    <property type="match status" value="1"/>
</dbReference>
<dbReference type="InterPro" id="IPR001005">
    <property type="entry name" value="SANT/Myb"/>
</dbReference>
<evidence type="ECO:0000313" key="17">
    <source>
        <dbReference type="EnsemblMetazoa" id="CapteP178572"/>
    </source>
</evidence>
<evidence type="ECO:0000256" key="1">
    <source>
        <dbReference type="ARBA" id="ARBA00010506"/>
    </source>
</evidence>
<dbReference type="SMART" id="SM00717">
    <property type="entry name" value="SANT"/>
    <property type="match status" value="2"/>
</dbReference>
<keyword evidence="10" id="KW-0539">Nucleus</keyword>
<reference evidence="18" key="1">
    <citation type="submission" date="2012-12" db="EMBL/GenBank/DDBJ databases">
        <authorList>
            <person name="Hellsten U."/>
            <person name="Grimwood J."/>
            <person name="Chapman J.A."/>
            <person name="Shapiro H."/>
            <person name="Aerts A."/>
            <person name="Otillar R.P."/>
            <person name="Terry A.Y."/>
            <person name="Boore J.L."/>
            <person name="Simakov O."/>
            <person name="Marletaz F."/>
            <person name="Cho S.-J."/>
            <person name="Edsinger-Gonzales E."/>
            <person name="Havlak P."/>
            <person name="Kuo D.-H."/>
            <person name="Larsson T."/>
            <person name="Lv J."/>
            <person name="Arendt D."/>
            <person name="Savage R."/>
            <person name="Osoegawa K."/>
            <person name="de Jong P."/>
            <person name="Lindberg D.R."/>
            <person name="Seaver E.C."/>
            <person name="Weisblat D.A."/>
            <person name="Putnam N.H."/>
            <person name="Grigoriev I.V."/>
            <person name="Rokhsar D.S."/>
        </authorList>
    </citation>
    <scope>NUCLEOTIDE SEQUENCE</scope>
    <source>
        <strain evidence="18">I ESC-2004</strain>
    </source>
</reference>
<evidence type="ECO:0000256" key="12">
    <source>
        <dbReference type="SAM" id="Coils"/>
    </source>
</evidence>
<dbReference type="FunFam" id="1.10.10.60:FF:000021">
    <property type="entry name" value="CDC5 cell division cycle 5-like"/>
    <property type="match status" value="1"/>
</dbReference>
<keyword evidence="18" id="KW-1185">Reference proteome</keyword>
<evidence type="ECO:0000259" key="14">
    <source>
        <dbReference type="PROSITE" id="PS50090"/>
    </source>
</evidence>
<dbReference type="PROSITE" id="PS51294">
    <property type="entry name" value="HTH_MYB"/>
    <property type="match status" value="2"/>
</dbReference>
<dbReference type="GO" id="GO:0000981">
    <property type="term" value="F:DNA-binding transcription factor activity, RNA polymerase II-specific"/>
    <property type="evidence" value="ECO:0007669"/>
    <property type="project" value="TreeGrafter"/>
</dbReference>
<dbReference type="GO" id="GO:0000398">
    <property type="term" value="P:mRNA splicing, via spliceosome"/>
    <property type="evidence" value="ECO:0007669"/>
    <property type="project" value="InterPro"/>
</dbReference>
<evidence type="ECO:0000259" key="15">
    <source>
        <dbReference type="PROSITE" id="PS51294"/>
    </source>
</evidence>
<dbReference type="PROSITE" id="PS50090">
    <property type="entry name" value="MYB_LIKE"/>
    <property type="match status" value="2"/>
</dbReference>
<feature type="compositionally biased region" description="Polar residues" evidence="13">
    <location>
        <begin position="339"/>
        <end position="355"/>
    </location>
</feature>
<evidence type="ECO:0000256" key="2">
    <source>
        <dbReference type="ARBA" id="ARBA00022664"/>
    </source>
</evidence>
<keyword evidence="7" id="KW-0238">DNA-binding</keyword>
<dbReference type="GO" id="GO:0005681">
    <property type="term" value="C:spliceosomal complex"/>
    <property type="evidence" value="ECO:0007669"/>
    <property type="project" value="UniProtKB-KW"/>
</dbReference>
<dbReference type="HOGENOM" id="CLU_009082_0_0_1"/>
<evidence type="ECO:0000256" key="8">
    <source>
        <dbReference type="ARBA" id="ARBA00023187"/>
    </source>
</evidence>
<dbReference type="GO" id="GO:0006281">
    <property type="term" value="P:DNA repair"/>
    <property type="evidence" value="ECO:0007669"/>
    <property type="project" value="UniProtKB-KW"/>
</dbReference>
<feature type="region of interest" description="Disordered" evidence="13">
    <location>
        <begin position="381"/>
        <end position="448"/>
    </location>
</feature>
<evidence type="ECO:0000256" key="13">
    <source>
        <dbReference type="SAM" id="MobiDB-lite"/>
    </source>
</evidence>
<keyword evidence="6 12" id="KW-0175">Coiled coil</keyword>
<evidence type="ECO:0000256" key="9">
    <source>
        <dbReference type="ARBA" id="ARBA00023204"/>
    </source>
</evidence>
<evidence type="ECO:0000256" key="10">
    <source>
        <dbReference type="ARBA" id="ARBA00023242"/>
    </source>
</evidence>
<keyword evidence="3" id="KW-0747">Spliceosome</keyword>
<keyword evidence="8" id="KW-0508">mRNA splicing</keyword>
<feature type="region of interest" description="Disordered" evidence="13">
    <location>
        <begin position="214"/>
        <end position="298"/>
    </location>
</feature>
<dbReference type="OrthoDB" id="1410009at2759"/>
<dbReference type="OMA" id="KMGMAGE"/>
<dbReference type="InterPro" id="IPR047240">
    <property type="entry name" value="SANT_CDC5L_II"/>
</dbReference>
<protein>
    <submittedName>
        <fullName evidence="16 17">Uncharacterized protein</fullName>
    </submittedName>
</protein>
<evidence type="ECO:0000256" key="6">
    <source>
        <dbReference type="ARBA" id="ARBA00023054"/>
    </source>
</evidence>
<feature type="coiled-coil region" evidence="12">
    <location>
        <begin position="757"/>
        <end position="791"/>
    </location>
</feature>
<dbReference type="GO" id="GO:0000974">
    <property type="term" value="C:Prp19 complex"/>
    <property type="evidence" value="ECO:0007669"/>
    <property type="project" value="InterPro"/>
</dbReference>
<feature type="domain" description="Myb-like" evidence="14">
    <location>
        <begin position="3"/>
        <end position="54"/>
    </location>
</feature>
<keyword evidence="9" id="KW-0234">DNA repair</keyword>
<keyword evidence="4" id="KW-0677">Repeat</keyword>
<evidence type="ECO:0000256" key="11">
    <source>
        <dbReference type="ARBA" id="ARBA00023306"/>
    </source>
</evidence>
<feature type="domain" description="HTH myb-type" evidence="15">
    <location>
        <begin position="1"/>
        <end position="58"/>
    </location>
</feature>
<dbReference type="InterPro" id="IPR047242">
    <property type="entry name" value="CDC5L/Cef1"/>
</dbReference>
<dbReference type="GO" id="GO:0000977">
    <property type="term" value="F:RNA polymerase II transcription regulatory region sequence-specific DNA binding"/>
    <property type="evidence" value="ECO:0007669"/>
    <property type="project" value="TreeGrafter"/>
</dbReference>
<dbReference type="PANTHER" id="PTHR45885:SF1">
    <property type="entry name" value="CELL DIVISION CYCLE 5-LIKE PROTEIN"/>
    <property type="match status" value="1"/>
</dbReference>
<dbReference type="FunCoup" id="R7TUA5">
    <property type="interactions" value="1999"/>
</dbReference>
<evidence type="ECO:0000313" key="18">
    <source>
        <dbReference type="Proteomes" id="UP000014760"/>
    </source>
</evidence>
<dbReference type="InterPro" id="IPR009057">
    <property type="entry name" value="Homeodomain-like_sf"/>
</dbReference>
<feature type="compositionally biased region" description="Polar residues" evidence="13">
    <location>
        <begin position="393"/>
        <end position="413"/>
    </location>
</feature>
<dbReference type="Pfam" id="PF13921">
    <property type="entry name" value="Myb_DNA-bind_6"/>
    <property type="match status" value="1"/>
</dbReference>
<feature type="compositionally biased region" description="Basic and acidic residues" evidence="13">
    <location>
        <begin position="110"/>
        <end position="126"/>
    </location>
</feature>
<feature type="domain" description="HTH myb-type" evidence="15">
    <location>
        <begin position="59"/>
        <end position="108"/>
    </location>
</feature>
<dbReference type="EMBL" id="AMQN01002496">
    <property type="status" value="NOT_ANNOTATED_CDS"/>
    <property type="molecule type" value="Genomic_DNA"/>
</dbReference>
<dbReference type="EMBL" id="KB309374">
    <property type="protein sequence ID" value="ELT94605.1"/>
    <property type="molecule type" value="Genomic_DNA"/>
</dbReference>
<dbReference type="InterPro" id="IPR017930">
    <property type="entry name" value="Myb_dom"/>
</dbReference>